<keyword evidence="2" id="KW-1185">Reference proteome</keyword>
<dbReference type="STRING" id="880070.Cycma_2010"/>
<organism evidence="1 2">
    <name type="scientific">Cyclobacterium marinum (strain ATCC 25205 / DSM 745 / LMG 13164 / NCIMB 1802)</name>
    <name type="common">Flectobacillus marinus</name>
    <dbReference type="NCBI Taxonomy" id="880070"/>
    <lineage>
        <taxon>Bacteria</taxon>
        <taxon>Pseudomonadati</taxon>
        <taxon>Bacteroidota</taxon>
        <taxon>Cytophagia</taxon>
        <taxon>Cytophagales</taxon>
        <taxon>Cyclobacteriaceae</taxon>
        <taxon>Cyclobacterium</taxon>
    </lineage>
</organism>
<protein>
    <recommendedName>
        <fullName evidence="3">6-bladed beta-propeller</fullName>
    </recommendedName>
</protein>
<dbReference type="Pfam" id="PF17170">
    <property type="entry name" value="DUF5128"/>
    <property type="match status" value="1"/>
</dbReference>
<sequence length="396" mass="46005">MHQFMKIILGFLILSLLTFSCKEKNEPQNKQEKITKSPIEVNVINQNTVKRNILNQVRSFEFLALKGIPVDKSILKVNKAIEYNGKLLLLDKMRSNLHLFTLDGDFIKIIGVKGDGPEEFKSIKDFSVHKNRNEIIIIDHESMLIYDLNGNFKNKVYLGSNLSPNSLSILDDDHIAFNVRVDSNEYYKILITDIHGNVKGKAAKFPEAGKYLNFEFTGGMNGDGLDTYYNAPTSSLVYKIIPPADLLPLYQLNFGTNTWPENKKYYHQEFDKEIMNLNTSYLNHSYKITTGWFIFSYTDKNRNLYGYYNINNQQVYTSNNINNSQRLIRFLLPVPIGLDSKNRFINSIEFETFLSFKRNGNGEFMKDLKNFNLDLFHELDKMNYDNSIILTFYQLK</sequence>
<dbReference type="HOGENOM" id="CLU_640500_0_0_10"/>
<dbReference type="SUPFAM" id="SSF101898">
    <property type="entry name" value="NHL repeat"/>
    <property type="match status" value="1"/>
</dbReference>
<dbReference type="Proteomes" id="UP000001635">
    <property type="component" value="Chromosome"/>
</dbReference>
<proteinExistence type="predicted"/>
<dbReference type="EMBL" id="CP002955">
    <property type="protein sequence ID" value="AEL25757.1"/>
    <property type="molecule type" value="Genomic_DNA"/>
</dbReference>
<dbReference type="Gene3D" id="2.120.10.30">
    <property type="entry name" value="TolB, C-terminal domain"/>
    <property type="match status" value="1"/>
</dbReference>
<dbReference type="InterPro" id="IPR011042">
    <property type="entry name" value="6-blade_b-propeller_TolB-like"/>
</dbReference>
<name>G0IZU3_CYCMS</name>
<gene>
    <name evidence="1" type="ordered locus">Cycma_2010</name>
</gene>
<evidence type="ECO:0008006" key="3">
    <source>
        <dbReference type="Google" id="ProtNLM"/>
    </source>
</evidence>
<evidence type="ECO:0000313" key="2">
    <source>
        <dbReference type="Proteomes" id="UP000001635"/>
    </source>
</evidence>
<evidence type="ECO:0000313" key="1">
    <source>
        <dbReference type="EMBL" id="AEL25757.1"/>
    </source>
</evidence>
<dbReference type="PROSITE" id="PS51257">
    <property type="entry name" value="PROKAR_LIPOPROTEIN"/>
    <property type="match status" value="1"/>
</dbReference>
<dbReference type="KEGG" id="cmr:Cycma_2010"/>
<dbReference type="AlphaFoldDB" id="G0IZU3"/>
<accession>G0IZU3</accession>
<reference evidence="2" key="1">
    <citation type="submission" date="2011-07" db="EMBL/GenBank/DDBJ databases">
        <title>The complete genome of Cyclobacterium marinum DSM 745.</title>
        <authorList>
            <person name="Lucas S."/>
            <person name="Han J."/>
            <person name="Lapidus A."/>
            <person name="Bruce D."/>
            <person name="Goodwin L."/>
            <person name="Pitluck S."/>
            <person name="Peters L."/>
            <person name="Kyrpides N."/>
            <person name="Mavromatis K."/>
            <person name="Ivanova N."/>
            <person name="Ovchinnikova G."/>
            <person name="Chertkov O."/>
            <person name="Detter J.C."/>
            <person name="Tapia R."/>
            <person name="Han C."/>
            <person name="Land M."/>
            <person name="Hauser L."/>
            <person name="Markowitz V."/>
            <person name="Cheng J.-F."/>
            <person name="Hugenholtz P."/>
            <person name="Woyke T."/>
            <person name="Wu D."/>
            <person name="Tindall B."/>
            <person name="Schuetze A."/>
            <person name="Brambilla E."/>
            <person name="Klenk H.-P."/>
            <person name="Eisen J.A."/>
        </authorList>
    </citation>
    <scope>NUCLEOTIDE SEQUENCE [LARGE SCALE GENOMIC DNA]</scope>
    <source>
        <strain evidence="2">ATCC 25205 / DSM 745 / LMG 13164 / NCIMB 1802</strain>
    </source>
</reference>